<gene>
    <name evidence="2" type="ORF">CYLTODRAFT_416658</name>
</gene>
<keyword evidence="3" id="KW-1185">Reference proteome</keyword>
<feature type="region of interest" description="Disordered" evidence="1">
    <location>
        <begin position="58"/>
        <end position="82"/>
    </location>
</feature>
<dbReference type="OrthoDB" id="19928at2759"/>
<feature type="compositionally biased region" description="Polar residues" evidence="1">
    <location>
        <begin position="184"/>
        <end position="193"/>
    </location>
</feature>
<evidence type="ECO:0000313" key="2">
    <source>
        <dbReference type="EMBL" id="KIY74012.1"/>
    </source>
</evidence>
<feature type="compositionally biased region" description="Low complexity" evidence="1">
    <location>
        <begin position="156"/>
        <end position="180"/>
    </location>
</feature>
<accession>A0A0D7BUB0</accession>
<dbReference type="Proteomes" id="UP000054007">
    <property type="component" value="Unassembled WGS sequence"/>
</dbReference>
<proteinExistence type="predicted"/>
<feature type="region of interest" description="Disordered" evidence="1">
    <location>
        <begin position="143"/>
        <end position="205"/>
    </location>
</feature>
<sequence>MSSFGFFSVLSTVSAVQEHDLREGAPIATISNKRAISAERPYTPYRAIRMPVVSMTTMPPRPASAPAARPTTPSDDGYTSEDSLISTASASTAATSVRSASPIITTTTKPQAPIASKAPTMYLYQGGKTNVLTGGVMLGAQPRKETKYQAPKRQIAAPKPVVARKPATTPFTAPKPMTAPRAPTQRQRTTPARNSDACDNWRKRN</sequence>
<dbReference type="AlphaFoldDB" id="A0A0D7BUB0"/>
<protein>
    <submittedName>
        <fullName evidence="2">Uncharacterized protein</fullName>
    </submittedName>
</protein>
<name>A0A0D7BUB0_9AGAR</name>
<organism evidence="2 3">
    <name type="scientific">Cylindrobasidium torrendii FP15055 ss-10</name>
    <dbReference type="NCBI Taxonomy" id="1314674"/>
    <lineage>
        <taxon>Eukaryota</taxon>
        <taxon>Fungi</taxon>
        <taxon>Dikarya</taxon>
        <taxon>Basidiomycota</taxon>
        <taxon>Agaricomycotina</taxon>
        <taxon>Agaricomycetes</taxon>
        <taxon>Agaricomycetidae</taxon>
        <taxon>Agaricales</taxon>
        <taxon>Marasmiineae</taxon>
        <taxon>Physalacriaceae</taxon>
        <taxon>Cylindrobasidium</taxon>
    </lineage>
</organism>
<dbReference type="EMBL" id="KN880433">
    <property type="protein sequence ID" value="KIY74012.1"/>
    <property type="molecule type" value="Genomic_DNA"/>
</dbReference>
<reference evidence="2 3" key="1">
    <citation type="journal article" date="2015" name="Fungal Genet. Biol.">
        <title>Evolution of novel wood decay mechanisms in Agaricales revealed by the genome sequences of Fistulina hepatica and Cylindrobasidium torrendii.</title>
        <authorList>
            <person name="Floudas D."/>
            <person name="Held B.W."/>
            <person name="Riley R."/>
            <person name="Nagy L.G."/>
            <person name="Koehler G."/>
            <person name="Ransdell A.S."/>
            <person name="Younus H."/>
            <person name="Chow J."/>
            <person name="Chiniquy J."/>
            <person name="Lipzen A."/>
            <person name="Tritt A."/>
            <person name="Sun H."/>
            <person name="Haridas S."/>
            <person name="LaButti K."/>
            <person name="Ohm R.A."/>
            <person name="Kues U."/>
            <person name="Blanchette R.A."/>
            <person name="Grigoriev I.V."/>
            <person name="Minto R.E."/>
            <person name="Hibbett D.S."/>
        </authorList>
    </citation>
    <scope>NUCLEOTIDE SEQUENCE [LARGE SCALE GENOMIC DNA]</scope>
    <source>
        <strain evidence="2 3">FP15055 ss-10</strain>
    </source>
</reference>
<feature type="compositionally biased region" description="Low complexity" evidence="1">
    <location>
        <begin position="64"/>
        <end position="74"/>
    </location>
</feature>
<evidence type="ECO:0000313" key="3">
    <source>
        <dbReference type="Proteomes" id="UP000054007"/>
    </source>
</evidence>
<evidence type="ECO:0000256" key="1">
    <source>
        <dbReference type="SAM" id="MobiDB-lite"/>
    </source>
</evidence>